<sequence>MMGYCDEGVRQFVKAPNPEGLGVEEQQTINITDLMNEYEKLEAQIQELNSRKQEIRNTIFGELVTQDIQETSVITSSGTKFVLRIQKVKRETVDKKLLKKELGEKAEKFIVVTESEFLSIRPAKKTNQELKEVNDGNKDIQF</sequence>
<feature type="coiled-coil region" evidence="1">
    <location>
        <begin position="24"/>
        <end position="58"/>
    </location>
</feature>
<keyword evidence="3" id="KW-1185">Reference proteome</keyword>
<evidence type="ECO:0000313" key="2">
    <source>
        <dbReference type="EMBL" id="SMO83726.1"/>
    </source>
</evidence>
<accession>A0A521EIK1</accession>
<name>A0A521EIK1_9BACT</name>
<evidence type="ECO:0000256" key="1">
    <source>
        <dbReference type="SAM" id="Coils"/>
    </source>
</evidence>
<dbReference type="Proteomes" id="UP000317315">
    <property type="component" value="Unassembled WGS sequence"/>
</dbReference>
<gene>
    <name evidence="2" type="ORF">SAMN06269117_1423</name>
</gene>
<organism evidence="2 3">
    <name type="scientific">Balnearium lithotrophicum</name>
    <dbReference type="NCBI Taxonomy" id="223788"/>
    <lineage>
        <taxon>Bacteria</taxon>
        <taxon>Pseudomonadati</taxon>
        <taxon>Aquificota</taxon>
        <taxon>Aquificia</taxon>
        <taxon>Desulfurobacteriales</taxon>
        <taxon>Desulfurobacteriaceae</taxon>
        <taxon>Balnearium</taxon>
    </lineage>
</organism>
<keyword evidence="1" id="KW-0175">Coiled coil</keyword>
<dbReference type="RefSeq" id="WP_142936279.1">
    <property type="nucleotide sequence ID" value="NZ_FXTM01000042.1"/>
</dbReference>
<proteinExistence type="predicted"/>
<dbReference type="EMBL" id="FXTM01000042">
    <property type="protein sequence ID" value="SMO83726.1"/>
    <property type="molecule type" value="Genomic_DNA"/>
</dbReference>
<reference evidence="2 3" key="1">
    <citation type="submission" date="2017-05" db="EMBL/GenBank/DDBJ databases">
        <authorList>
            <person name="Varghese N."/>
            <person name="Submissions S."/>
        </authorList>
    </citation>
    <scope>NUCLEOTIDE SEQUENCE [LARGE SCALE GENOMIC DNA]</scope>
    <source>
        <strain evidence="2 3">DSM 16304</strain>
    </source>
</reference>
<protein>
    <submittedName>
        <fullName evidence="2">Uncharacterized protein</fullName>
    </submittedName>
</protein>
<evidence type="ECO:0000313" key="3">
    <source>
        <dbReference type="Proteomes" id="UP000317315"/>
    </source>
</evidence>
<dbReference type="AlphaFoldDB" id="A0A521EIK1"/>